<comment type="similarity">
    <text evidence="2">Belongs to the bacterial solute-binding protein 1 family.</text>
</comment>
<keyword evidence="7" id="KW-1185">Reference proteome</keyword>
<name>A0A1I1MRE1_9RHOB</name>
<dbReference type="RefSeq" id="WP_245758873.1">
    <property type="nucleotide sequence ID" value="NZ_FOLG01000010.1"/>
</dbReference>
<dbReference type="InterPro" id="IPR050490">
    <property type="entry name" value="Bact_solute-bd_prot1"/>
</dbReference>
<dbReference type="Pfam" id="PF13416">
    <property type="entry name" value="SBP_bac_8"/>
    <property type="match status" value="1"/>
</dbReference>
<evidence type="ECO:0000256" key="3">
    <source>
        <dbReference type="ARBA" id="ARBA00022448"/>
    </source>
</evidence>
<comment type="subcellular location">
    <subcellularLocation>
        <location evidence="1">Periplasm</location>
    </subcellularLocation>
</comment>
<feature type="signal peptide" evidence="5">
    <location>
        <begin position="1"/>
        <end position="19"/>
    </location>
</feature>
<evidence type="ECO:0000256" key="1">
    <source>
        <dbReference type="ARBA" id="ARBA00004418"/>
    </source>
</evidence>
<keyword evidence="4 5" id="KW-0732">Signal</keyword>
<evidence type="ECO:0000256" key="2">
    <source>
        <dbReference type="ARBA" id="ARBA00008520"/>
    </source>
</evidence>
<dbReference type="AlphaFoldDB" id="A0A1I1MRE1"/>
<evidence type="ECO:0000313" key="6">
    <source>
        <dbReference type="EMBL" id="SFC87951.1"/>
    </source>
</evidence>
<dbReference type="STRING" id="441112.SAMN04488094_110172"/>
<keyword evidence="6" id="KW-0762">Sugar transport</keyword>
<dbReference type="InterPro" id="IPR006059">
    <property type="entry name" value="SBP"/>
</dbReference>
<sequence>MVRIVTIVILLAAIARAEAAPLEVLTRDGTPIAGPAIWHAESFAAETGIKVEVTQRPFHSLYGEIMIGFVTGRTTADVLIIPSAWLPDFAPYLLPVPPALVDSPLVQGVHPAYRDALMRWKGRWMAMTLDGDLHMGAYRKDLFEDPQTRAAFARIFGKPLAPPQSWAEYSEIATFFHDRPGPDGRPLAGTLEASAEGGQRLWYLFSHAAAYTAHPDHPGHVFFDPQTMSPEIDNPAWRRALDDYLAALEAGLPSDGVPLASHEVRARFAAGDAAMAIDWSDIGVVASDPEGSEIAGKVGFFVLPGSRDVWNPEAKAWEALPDVRTVPFLAFGGWIAVVPRSADDPRAAWDYIAWMADPARTDRDVTDGTSGFNPYRRSQLEASDRWASVMGPEAASAYLSVLRESLSLPQTAPDLRLPGYPAYMAALDAQLGRVLAGEAPPDEALSAAAVAWDQITDRLGRASQLRNYREAMGLESDPR</sequence>
<gene>
    <name evidence="6" type="ORF">SAMN04488094_110172</name>
</gene>
<organism evidence="6 7">
    <name type="scientific">Tropicimonas isoalkanivorans</name>
    <dbReference type="NCBI Taxonomy" id="441112"/>
    <lineage>
        <taxon>Bacteria</taxon>
        <taxon>Pseudomonadati</taxon>
        <taxon>Pseudomonadota</taxon>
        <taxon>Alphaproteobacteria</taxon>
        <taxon>Rhodobacterales</taxon>
        <taxon>Roseobacteraceae</taxon>
        <taxon>Tropicimonas</taxon>
    </lineage>
</organism>
<dbReference type="PANTHER" id="PTHR43649">
    <property type="entry name" value="ARABINOSE-BINDING PROTEIN-RELATED"/>
    <property type="match status" value="1"/>
</dbReference>
<dbReference type="Gene3D" id="3.40.190.10">
    <property type="entry name" value="Periplasmic binding protein-like II"/>
    <property type="match status" value="2"/>
</dbReference>
<protein>
    <submittedName>
        <fullName evidence="6">Multiple sugar transport system substrate-binding protein</fullName>
    </submittedName>
</protein>
<dbReference type="Proteomes" id="UP000198728">
    <property type="component" value="Unassembled WGS sequence"/>
</dbReference>
<reference evidence="6 7" key="1">
    <citation type="submission" date="2016-10" db="EMBL/GenBank/DDBJ databases">
        <authorList>
            <person name="de Groot N.N."/>
        </authorList>
    </citation>
    <scope>NUCLEOTIDE SEQUENCE [LARGE SCALE GENOMIC DNA]</scope>
    <source>
        <strain evidence="6 7">DSM 19548</strain>
    </source>
</reference>
<keyword evidence="3" id="KW-0813">Transport</keyword>
<proteinExistence type="inferred from homology"/>
<dbReference type="EMBL" id="FOLG01000010">
    <property type="protein sequence ID" value="SFC87951.1"/>
    <property type="molecule type" value="Genomic_DNA"/>
</dbReference>
<dbReference type="PANTHER" id="PTHR43649:SF34">
    <property type="entry name" value="ABC TRANSPORTER PERIPLASMIC-BINDING PROTEIN YCJN-RELATED"/>
    <property type="match status" value="1"/>
</dbReference>
<accession>A0A1I1MRE1</accession>
<feature type="chain" id="PRO_5011589068" evidence="5">
    <location>
        <begin position="20"/>
        <end position="479"/>
    </location>
</feature>
<dbReference type="SUPFAM" id="SSF53850">
    <property type="entry name" value="Periplasmic binding protein-like II"/>
    <property type="match status" value="1"/>
</dbReference>
<evidence type="ECO:0000256" key="4">
    <source>
        <dbReference type="ARBA" id="ARBA00022729"/>
    </source>
</evidence>
<evidence type="ECO:0000256" key="5">
    <source>
        <dbReference type="SAM" id="SignalP"/>
    </source>
</evidence>
<evidence type="ECO:0000313" key="7">
    <source>
        <dbReference type="Proteomes" id="UP000198728"/>
    </source>
</evidence>
<dbReference type="GO" id="GO:0042597">
    <property type="term" value="C:periplasmic space"/>
    <property type="evidence" value="ECO:0007669"/>
    <property type="project" value="UniProtKB-SubCell"/>
</dbReference>